<reference evidence="1 2" key="1">
    <citation type="journal article" date="2013" name="Curr. Biol.">
        <title>Shared signatures of parasitism and phylogenomics unite Cryptomycota and microsporidia.</title>
        <authorList>
            <person name="James T.Y."/>
            <person name="Pelin A."/>
            <person name="Bonen L."/>
            <person name="Ahrendt S."/>
            <person name="Sain D."/>
            <person name="Corradi N."/>
            <person name="Stajich J.E."/>
        </authorList>
    </citation>
    <scope>NUCLEOTIDE SEQUENCE [LARGE SCALE GENOMIC DNA]</scope>
    <source>
        <strain evidence="1 2">CSF55</strain>
    </source>
</reference>
<organism evidence="1 2">
    <name type="scientific">Rozella allomycis (strain CSF55)</name>
    <dbReference type="NCBI Taxonomy" id="988480"/>
    <lineage>
        <taxon>Eukaryota</taxon>
        <taxon>Fungi</taxon>
        <taxon>Fungi incertae sedis</taxon>
        <taxon>Cryptomycota</taxon>
        <taxon>Cryptomycota incertae sedis</taxon>
        <taxon>Rozella</taxon>
    </lineage>
</organism>
<name>A0A075AYZ5_ROZAC</name>
<proteinExistence type="predicted"/>
<evidence type="ECO:0000313" key="1">
    <source>
        <dbReference type="EMBL" id="EPZ33937.1"/>
    </source>
</evidence>
<gene>
    <name evidence="1" type="ORF">O9G_003456</name>
</gene>
<protein>
    <submittedName>
        <fullName evidence="1">Uncharacterized protein</fullName>
    </submittedName>
</protein>
<keyword evidence="2" id="KW-1185">Reference proteome</keyword>
<dbReference type="AlphaFoldDB" id="A0A075AYZ5"/>
<sequence>MQVLNKMMKSINATKPKFITRKRPDLCFALNLLSRFHGSSRHIHWLCLKRLRRYLKGTPDVGICLGG</sequence>
<accession>A0A075AYZ5</accession>
<dbReference type="OrthoDB" id="3344688at2759"/>
<dbReference type="HOGENOM" id="CLU_2813847_0_0_1"/>
<dbReference type="EMBL" id="KE561021">
    <property type="protein sequence ID" value="EPZ33937.1"/>
    <property type="molecule type" value="Genomic_DNA"/>
</dbReference>
<dbReference type="Proteomes" id="UP000030755">
    <property type="component" value="Unassembled WGS sequence"/>
</dbReference>
<evidence type="ECO:0000313" key="2">
    <source>
        <dbReference type="Proteomes" id="UP000030755"/>
    </source>
</evidence>